<name>A0A482X279_LAOST</name>
<evidence type="ECO:0000313" key="6">
    <source>
        <dbReference type="EMBL" id="RZF39480.1"/>
    </source>
</evidence>
<evidence type="ECO:0000259" key="5">
    <source>
        <dbReference type="PROSITE" id="PS50157"/>
    </source>
</evidence>
<dbReference type="InterPro" id="IPR013087">
    <property type="entry name" value="Znf_C2H2_type"/>
</dbReference>
<evidence type="ECO:0000256" key="4">
    <source>
        <dbReference type="PROSITE-ProRule" id="PRU00042"/>
    </source>
</evidence>
<evidence type="ECO:0000256" key="3">
    <source>
        <dbReference type="ARBA" id="ARBA00022833"/>
    </source>
</evidence>
<dbReference type="STRING" id="195883.A0A482X279"/>
<reference evidence="6 7" key="1">
    <citation type="journal article" date="2017" name="Gigascience">
        <title>Genome sequence of the small brown planthopper, Laodelphax striatellus.</title>
        <authorList>
            <person name="Zhu J."/>
            <person name="Jiang F."/>
            <person name="Wang X."/>
            <person name="Yang P."/>
            <person name="Bao Y."/>
            <person name="Zhao W."/>
            <person name="Wang W."/>
            <person name="Lu H."/>
            <person name="Wang Q."/>
            <person name="Cui N."/>
            <person name="Li J."/>
            <person name="Chen X."/>
            <person name="Luo L."/>
            <person name="Yu J."/>
            <person name="Kang L."/>
            <person name="Cui F."/>
        </authorList>
    </citation>
    <scope>NUCLEOTIDE SEQUENCE [LARGE SCALE GENOMIC DNA]</scope>
    <source>
        <strain evidence="6">Lst14</strain>
    </source>
</reference>
<dbReference type="OrthoDB" id="6619140at2759"/>
<dbReference type="Pfam" id="PF13894">
    <property type="entry name" value="zf-C2H2_4"/>
    <property type="match status" value="1"/>
</dbReference>
<dbReference type="PROSITE" id="PS00028">
    <property type="entry name" value="ZINC_FINGER_C2H2_1"/>
    <property type="match status" value="1"/>
</dbReference>
<evidence type="ECO:0000256" key="1">
    <source>
        <dbReference type="ARBA" id="ARBA00022723"/>
    </source>
</evidence>
<dbReference type="AlphaFoldDB" id="A0A482X279"/>
<evidence type="ECO:0000256" key="2">
    <source>
        <dbReference type="ARBA" id="ARBA00022771"/>
    </source>
</evidence>
<dbReference type="SMR" id="A0A482X279"/>
<dbReference type="SUPFAM" id="SSF57667">
    <property type="entry name" value="beta-beta-alpha zinc fingers"/>
    <property type="match status" value="1"/>
</dbReference>
<dbReference type="GO" id="GO:0005634">
    <property type="term" value="C:nucleus"/>
    <property type="evidence" value="ECO:0007669"/>
    <property type="project" value="UniProtKB-ARBA"/>
</dbReference>
<keyword evidence="3" id="KW-0862">Zinc</keyword>
<dbReference type="Pfam" id="PF00096">
    <property type="entry name" value="zf-C2H2"/>
    <property type="match status" value="1"/>
</dbReference>
<keyword evidence="2 4" id="KW-0863">Zinc-finger</keyword>
<comment type="caution">
    <text evidence="6">The sequence shown here is derived from an EMBL/GenBank/DDBJ whole genome shotgun (WGS) entry which is preliminary data.</text>
</comment>
<dbReference type="Gene3D" id="3.30.160.60">
    <property type="entry name" value="Classic Zinc Finger"/>
    <property type="match status" value="1"/>
</dbReference>
<accession>A0A482X279</accession>
<dbReference type="GO" id="GO:0008270">
    <property type="term" value="F:zinc ion binding"/>
    <property type="evidence" value="ECO:0007669"/>
    <property type="project" value="UniProtKB-KW"/>
</dbReference>
<proteinExistence type="predicted"/>
<protein>
    <recommendedName>
        <fullName evidence="5">C2H2-type domain-containing protein</fullName>
    </recommendedName>
</protein>
<keyword evidence="1" id="KW-0479">Metal-binding</keyword>
<dbReference type="EMBL" id="QKKF02019844">
    <property type="protein sequence ID" value="RZF39480.1"/>
    <property type="molecule type" value="Genomic_DNA"/>
</dbReference>
<sequence>GWCPEAAVRKPTPDERMVMGDSGELRYACDKCGRSYLNKTSLSRHKRLECDRKKRFWCNICFKGFFRNESLVYHQITHR</sequence>
<feature type="non-terminal residue" evidence="6">
    <location>
        <position position="1"/>
    </location>
</feature>
<dbReference type="PROSITE" id="PS50157">
    <property type="entry name" value="ZINC_FINGER_C2H2_2"/>
    <property type="match status" value="2"/>
</dbReference>
<dbReference type="InParanoid" id="A0A482X279"/>
<feature type="domain" description="C2H2-type" evidence="5">
    <location>
        <begin position="56"/>
        <end position="79"/>
    </location>
</feature>
<organism evidence="6 7">
    <name type="scientific">Laodelphax striatellus</name>
    <name type="common">Small brown planthopper</name>
    <name type="synonym">Delphax striatella</name>
    <dbReference type="NCBI Taxonomy" id="195883"/>
    <lineage>
        <taxon>Eukaryota</taxon>
        <taxon>Metazoa</taxon>
        <taxon>Ecdysozoa</taxon>
        <taxon>Arthropoda</taxon>
        <taxon>Hexapoda</taxon>
        <taxon>Insecta</taxon>
        <taxon>Pterygota</taxon>
        <taxon>Neoptera</taxon>
        <taxon>Paraneoptera</taxon>
        <taxon>Hemiptera</taxon>
        <taxon>Auchenorrhyncha</taxon>
        <taxon>Fulgoroidea</taxon>
        <taxon>Delphacidae</taxon>
        <taxon>Criomorphinae</taxon>
        <taxon>Laodelphax</taxon>
    </lineage>
</organism>
<dbReference type="Proteomes" id="UP000291343">
    <property type="component" value="Unassembled WGS sequence"/>
</dbReference>
<dbReference type="FunFam" id="3.30.160.60:FF:000446">
    <property type="entry name" value="Zinc finger protein"/>
    <property type="match status" value="1"/>
</dbReference>
<dbReference type="InterPro" id="IPR036236">
    <property type="entry name" value="Znf_C2H2_sf"/>
</dbReference>
<gene>
    <name evidence="6" type="ORF">LSTR_LSTR001001</name>
</gene>
<evidence type="ECO:0000313" key="7">
    <source>
        <dbReference type="Proteomes" id="UP000291343"/>
    </source>
</evidence>
<keyword evidence="7" id="KW-1185">Reference proteome</keyword>
<feature type="domain" description="C2H2-type" evidence="5">
    <location>
        <begin position="27"/>
        <end position="54"/>
    </location>
</feature>